<dbReference type="InterPro" id="IPR003838">
    <property type="entry name" value="ABC3_permease_C"/>
</dbReference>
<accession>A0A3S1AL93</accession>
<keyword evidence="6 7" id="KW-0472">Membrane</keyword>
<keyword evidence="3" id="KW-1003">Cell membrane</keyword>
<dbReference type="NCBIfam" id="TIGR01185">
    <property type="entry name" value="devC"/>
    <property type="match status" value="1"/>
</dbReference>
<keyword evidence="2" id="KW-0813">Transport</keyword>
<dbReference type="PANTHER" id="PTHR43738:SF1">
    <property type="entry name" value="HEMIN TRANSPORT SYSTEM PERMEASE PROTEIN HRTB-RELATED"/>
    <property type="match status" value="1"/>
</dbReference>
<dbReference type="PANTHER" id="PTHR43738">
    <property type="entry name" value="ABC TRANSPORTER, MEMBRANE PROTEIN"/>
    <property type="match status" value="1"/>
</dbReference>
<protein>
    <submittedName>
        <fullName evidence="9">ABC transporter</fullName>
    </submittedName>
</protein>
<dbReference type="InterPro" id="IPR051125">
    <property type="entry name" value="ABC-4/HrtB_transporter"/>
</dbReference>
<evidence type="ECO:0000313" key="10">
    <source>
        <dbReference type="Proteomes" id="UP000268857"/>
    </source>
</evidence>
<dbReference type="OrthoDB" id="417886at2"/>
<comment type="subcellular location">
    <subcellularLocation>
        <location evidence="1">Cell membrane</location>
        <topology evidence="1">Multi-pass membrane protein</topology>
    </subcellularLocation>
</comment>
<evidence type="ECO:0000256" key="4">
    <source>
        <dbReference type="ARBA" id="ARBA00022692"/>
    </source>
</evidence>
<evidence type="ECO:0000256" key="7">
    <source>
        <dbReference type="SAM" id="Phobius"/>
    </source>
</evidence>
<evidence type="ECO:0000256" key="6">
    <source>
        <dbReference type="ARBA" id="ARBA00023136"/>
    </source>
</evidence>
<evidence type="ECO:0000256" key="5">
    <source>
        <dbReference type="ARBA" id="ARBA00022989"/>
    </source>
</evidence>
<comment type="caution">
    <text evidence="9">The sequence shown here is derived from an EMBL/GenBank/DDBJ whole genome shotgun (WGS) entry which is preliminary data.</text>
</comment>
<feature type="domain" description="ABC3 transporter permease C-terminal" evidence="8">
    <location>
        <begin position="270"/>
        <end position="375"/>
    </location>
</feature>
<evidence type="ECO:0000313" key="9">
    <source>
        <dbReference type="EMBL" id="RUR83701.1"/>
    </source>
</evidence>
<keyword evidence="4 7" id="KW-0812">Transmembrane</keyword>
<dbReference type="AlphaFoldDB" id="A0A3S1AL93"/>
<dbReference type="PIRSF" id="PIRSF031773">
    <property type="entry name" value="DevC"/>
    <property type="match status" value="1"/>
</dbReference>
<feature type="transmembrane region" description="Helical" evidence="7">
    <location>
        <begin position="306"/>
        <end position="330"/>
    </location>
</feature>
<feature type="transmembrane region" description="Helical" evidence="7">
    <location>
        <begin position="350"/>
        <end position="372"/>
    </location>
</feature>
<dbReference type="EMBL" id="RSCJ01000006">
    <property type="protein sequence ID" value="RUR83701.1"/>
    <property type="molecule type" value="Genomic_DNA"/>
</dbReference>
<feature type="transmembrane region" description="Helical" evidence="7">
    <location>
        <begin position="260"/>
        <end position="285"/>
    </location>
</feature>
<gene>
    <name evidence="9" type="ORF">PCC6912_19440</name>
</gene>
<reference evidence="9 10" key="1">
    <citation type="journal article" date="2019" name="Genome Biol. Evol.">
        <title>Day and night: Metabolic profiles and evolutionary relationships of six axenic non-marine cyanobacteria.</title>
        <authorList>
            <person name="Will S.E."/>
            <person name="Henke P."/>
            <person name="Boedeker C."/>
            <person name="Huang S."/>
            <person name="Brinkmann H."/>
            <person name="Rohde M."/>
            <person name="Jarek M."/>
            <person name="Friedl T."/>
            <person name="Seufert S."/>
            <person name="Schumacher M."/>
            <person name="Overmann J."/>
            <person name="Neumann-Schaal M."/>
            <person name="Petersen J."/>
        </authorList>
    </citation>
    <scope>NUCLEOTIDE SEQUENCE [LARGE SCALE GENOMIC DNA]</scope>
    <source>
        <strain evidence="9 10">PCC 6912</strain>
    </source>
</reference>
<feature type="transmembrane region" description="Helical" evidence="7">
    <location>
        <begin position="20"/>
        <end position="39"/>
    </location>
</feature>
<dbReference type="Proteomes" id="UP000268857">
    <property type="component" value="Unassembled WGS sequence"/>
</dbReference>
<dbReference type="STRING" id="211165.GCA_000317285_00225"/>
<dbReference type="Pfam" id="PF02687">
    <property type="entry name" value="FtsX"/>
    <property type="match status" value="1"/>
</dbReference>
<evidence type="ECO:0000256" key="3">
    <source>
        <dbReference type="ARBA" id="ARBA00022475"/>
    </source>
</evidence>
<keyword evidence="10" id="KW-1185">Reference proteome</keyword>
<dbReference type="RefSeq" id="WP_016879204.1">
    <property type="nucleotide sequence ID" value="NZ_AJLN01000017.1"/>
</dbReference>
<dbReference type="InterPro" id="IPR005891">
    <property type="entry name" value="DevC"/>
</dbReference>
<proteinExistence type="predicted"/>
<name>A0A3S1AL93_CHLFR</name>
<dbReference type="GO" id="GO:0005886">
    <property type="term" value="C:plasma membrane"/>
    <property type="evidence" value="ECO:0007669"/>
    <property type="project" value="UniProtKB-SubCell"/>
</dbReference>
<keyword evidence="5 7" id="KW-1133">Transmembrane helix</keyword>
<sequence length="384" mass="42877">MNRKLFLAWLQLTREKARLLVALAGIAFAVILMFMQLGFQAALFESATRVHQSINADVVLINPRSRALISMNNFSRRRLYQALGFDGVESINSVYVGLGTWKSSQTQRDRAILVLGIDPTRTTLHIPEINQNLDKLKLDDVAILDRVSRPEFQPFIAEVAQGKVITPEINGRKIKVVGLFTVGSSFGSDALLITSEVNFLRIFKTREAGEINIGLIKLKPNTNIERITQAIKTNLPQDIQVLTHDEFVEFEKTYWQKNTAIGFVFTLGTIMGFIVGSVIVYQVLYTNVSDHLAEYATLKAMGYKDTYLLLMVFQEALILGFLGYIPGFAITLGLYDLTKKATSLPMAIDIGRSLMVLILTIFMCFISGVIAVRKLQAADPADIF</sequence>
<evidence type="ECO:0000256" key="2">
    <source>
        <dbReference type="ARBA" id="ARBA00022448"/>
    </source>
</evidence>
<evidence type="ECO:0000259" key="8">
    <source>
        <dbReference type="Pfam" id="PF02687"/>
    </source>
</evidence>
<organism evidence="9 10">
    <name type="scientific">Chlorogloeopsis fritschii PCC 6912</name>
    <dbReference type="NCBI Taxonomy" id="211165"/>
    <lineage>
        <taxon>Bacteria</taxon>
        <taxon>Bacillati</taxon>
        <taxon>Cyanobacteriota</taxon>
        <taxon>Cyanophyceae</taxon>
        <taxon>Nostocales</taxon>
        <taxon>Chlorogloeopsidaceae</taxon>
        <taxon>Chlorogloeopsis</taxon>
    </lineage>
</organism>
<evidence type="ECO:0000256" key="1">
    <source>
        <dbReference type="ARBA" id="ARBA00004651"/>
    </source>
</evidence>